<dbReference type="EMBL" id="CAAE01014640">
    <property type="protein sequence ID" value="CAG01362.1"/>
    <property type="molecule type" value="Genomic_DNA"/>
</dbReference>
<dbReference type="FunFam" id="3.30.70.330:FF:000069">
    <property type="entry name" value="CUGBP Elav-like family member 5 isoform X1"/>
    <property type="match status" value="1"/>
</dbReference>
<reference evidence="5" key="1">
    <citation type="journal article" date="2004" name="Nature">
        <title>Genome duplication in the teleost fish Tetraodon nigroviridis reveals the early vertebrate proto-karyotype.</title>
        <authorList>
            <person name="Jaillon O."/>
            <person name="Aury J.-M."/>
            <person name="Brunet F."/>
            <person name="Petit J.-L."/>
            <person name="Stange-Thomann N."/>
            <person name="Mauceli E."/>
            <person name="Bouneau L."/>
            <person name="Fischer C."/>
            <person name="Ozouf-Costaz C."/>
            <person name="Bernot A."/>
            <person name="Nicaud S."/>
            <person name="Jaffe D."/>
            <person name="Fisher S."/>
            <person name="Lutfalla G."/>
            <person name="Dossat C."/>
            <person name="Segurens B."/>
            <person name="Dasilva C."/>
            <person name="Salanoubat M."/>
            <person name="Levy M."/>
            <person name="Boudet N."/>
            <person name="Castellano S."/>
            <person name="Anthouard V."/>
            <person name="Jubin C."/>
            <person name="Castelli V."/>
            <person name="Katinka M."/>
            <person name="Vacherie B."/>
            <person name="Biemont C."/>
            <person name="Skalli Z."/>
            <person name="Cattolico L."/>
            <person name="Poulain J."/>
            <person name="De Berardinis V."/>
            <person name="Cruaud C."/>
            <person name="Duprat S."/>
            <person name="Brottier P."/>
            <person name="Coutanceau J.-P."/>
            <person name="Gouzy J."/>
            <person name="Parra G."/>
            <person name="Lardier G."/>
            <person name="Chapple C."/>
            <person name="McKernan K.J."/>
            <person name="McEwan P."/>
            <person name="Bosak S."/>
            <person name="Kellis M."/>
            <person name="Volff J.-N."/>
            <person name="Guigo R."/>
            <person name="Zody M.C."/>
            <person name="Mesirov J."/>
            <person name="Lindblad-Toh K."/>
            <person name="Birren B."/>
            <person name="Nusbaum C."/>
            <person name="Kahn D."/>
            <person name="Robinson-Rechavi M."/>
            <person name="Laudet V."/>
            <person name="Schachter V."/>
            <person name="Quetier F."/>
            <person name="Saurin W."/>
            <person name="Scarpelli C."/>
            <person name="Wincker P."/>
            <person name="Lander E.S."/>
            <person name="Weissenbach J."/>
            <person name="Roest Crollius H."/>
        </authorList>
    </citation>
    <scope>NUCLEOTIDE SEQUENCE [LARGE SCALE GENOMIC DNA]</scope>
</reference>
<dbReference type="CDD" id="cd12639">
    <property type="entry name" value="RRM3_CELF3_4_5_6"/>
    <property type="match status" value="1"/>
</dbReference>
<dbReference type="InterPro" id="IPR000504">
    <property type="entry name" value="RRM_dom"/>
</dbReference>
<evidence type="ECO:0000256" key="1">
    <source>
        <dbReference type="ARBA" id="ARBA00022884"/>
    </source>
</evidence>
<evidence type="ECO:0000256" key="2">
    <source>
        <dbReference type="PROSITE-ProRule" id="PRU00176"/>
    </source>
</evidence>
<comment type="caution">
    <text evidence="5">The sequence shown here is derived from an EMBL/GenBank/DDBJ whole genome shotgun (WGS) entry which is preliminary data.</text>
</comment>
<dbReference type="SUPFAM" id="SSF54928">
    <property type="entry name" value="RNA-binding domain, RBD"/>
    <property type="match status" value="1"/>
</dbReference>
<dbReference type="PANTHER" id="PTHR48025">
    <property type="entry name" value="OS02G0815200 PROTEIN"/>
    <property type="match status" value="1"/>
</dbReference>
<feature type="domain" description="RRM" evidence="4">
    <location>
        <begin position="179"/>
        <end position="257"/>
    </location>
</feature>
<reference evidence="5" key="2">
    <citation type="submission" date="2004-02" db="EMBL/GenBank/DDBJ databases">
        <authorList>
            <consortium name="Genoscope"/>
            <consortium name="Whitehead Institute Centre for Genome Research"/>
        </authorList>
    </citation>
    <scope>NUCLEOTIDE SEQUENCE</scope>
</reference>
<dbReference type="AlphaFoldDB" id="Q4SDC0"/>
<dbReference type="GO" id="GO:0005634">
    <property type="term" value="C:nucleus"/>
    <property type="evidence" value="ECO:0007669"/>
    <property type="project" value="TreeGrafter"/>
</dbReference>
<dbReference type="SMART" id="SM00360">
    <property type="entry name" value="RRM"/>
    <property type="match status" value="1"/>
</dbReference>
<protein>
    <submittedName>
        <fullName evidence="5">(spotted green pufferfish) hypothetical protein</fullName>
    </submittedName>
</protein>
<feature type="compositionally biased region" description="Basic residues" evidence="3">
    <location>
        <begin position="23"/>
        <end position="37"/>
    </location>
</feature>
<dbReference type="KEGG" id="tng:GSTEN00020112G001"/>
<feature type="region of interest" description="Disordered" evidence="3">
    <location>
        <begin position="23"/>
        <end position="72"/>
    </location>
</feature>
<evidence type="ECO:0000259" key="4">
    <source>
        <dbReference type="PROSITE" id="PS50102"/>
    </source>
</evidence>
<name>Q4SDC0_TETNG</name>
<dbReference type="OrthoDB" id="410044at2759"/>
<accession>Q4SDC0</accession>
<evidence type="ECO:0000313" key="5">
    <source>
        <dbReference type="EMBL" id="CAG01362.1"/>
    </source>
</evidence>
<dbReference type="PROSITE" id="PS50102">
    <property type="entry name" value="RRM"/>
    <property type="match status" value="1"/>
</dbReference>
<sequence>MFGAEQQCTPQFSTCQYNHLRRAQHRHAHRQRLHRHPASAQRTPRRGDRVHQRPAGLLHSEPHRRRHPPASLHRSTAIHRCDTGELCVHISWVFTACRKHLIFTGQLLQDVSGIMIASYSLIFDLRRGGYLSISHPSFLALLLTAAIYPATTLTPIGQTLPQPPQVIQQQQQREGPEGCNLFIYHLPQEFGDNELMQMFLPFGTVISSKVFMDRATNQSKCFGFVSFDNPASAQAAIQAMNGFQIGMKRLKVQLKRPKDASRPY</sequence>
<keyword evidence="1 2" id="KW-0694">RNA-binding</keyword>
<dbReference type="PANTHER" id="PTHR48025:SF1">
    <property type="entry name" value="RRM DOMAIN-CONTAINING PROTEIN"/>
    <property type="match status" value="1"/>
</dbReference>
<organism evidence="5">
    <name type="scientific">Tetraodon nigroviridis</name>
    <name type="common">Spotted green pufferfish</name>
    <name type="synonym">Chelonodon nigroviridis</name>
    <dbReference type="NCBI Taxonomy" id="99883"/>
    <lineage>
        <taxon>Eukaryota</taxon>
        <taxon>Metazoa</taxon>
        <taxon>Chordata</taxon>
        <taxon>Craniata</taxon>
        <taxon>Vertebrata</taxon>
        <taxon>Euteleostomi</taxon>
        <taxon>Actinopterygii</taxon>
        <taxon>Neopterygii</taxon>
        <taxon>Teleostei</taxon>
        <taxon>Neoteleostei</taxon>
        <taxon>Acanthomorphata</taxon>
        <taxon>Eupercaria</taxon>
        <taxon>Tetraodontiformes</taxon>
        <taxon>Tetradontoidea</taxon>
        <taxon>Tetraodontidae</taxon>
        <taxon>Tetraodon</taxon>
    </lineage>
</organism>
<evidence type="ECO:0000256" key="3">
    <source>
        <dbReference type="SAM" id="MobiDB-lite"/>
    </source>
</evidence>
<proteinExistence type="predicted"/>
<dbReference type="GO" id="GO:0003729">
    <property type="term" value="F:mRNA binding"/>
    <property type="evidence" value="ECO:0007669"/>
    <property type="project" value="TreeGrafter"/>
</dbReference>
<dbReference type="InterPro" id="IPR050502">
    <property type="entry name" value="Euk_RNA-bind_prot"/>
</dbReference>
<dbReference type="Pfam" id="PF00076">
    <property type="entry name" value="RRM_1"/>
    <property type="match status" value="1"/>
</dbReference>
<gene>
    <name evidence="5" type="ORF">GSTENG00020112001</name>
</gene>
<dbReference type="InterPro" id="IPR035979">
    <property type="entry name" value="RBD_domain_sf"/>
</dbReference>
<dbReference type="Gene3D" id="3.30.70.330">
    <property type="match status" value="1"/>
</dbReference>
<dbReference type="InterPro" id="IPR012677">
    <property type="entry name" value="Nucleotide-bd_a/b_plait_sf"/>
</dbReference>